<protein>
    <recommendedName>
        <fullName evidence="1">Acyl-CoA dehydrogenase/oxidase N-terminal domain-containing protein</fullName>
    </recommendedName>
</protein>
<sequence length="338" mass="35131">MVSFELARTLADEVLFPAAAEVDAAGAVPRSHFDLLAEHGFYGAVAPREHGGPELPLDEAGRIVEALSGGCLSTAFVWAQHHGVVRGLLSTERTELRDRHLDDAVRGKLRGGVSFAGAIPQPPRLHAVPVDGGYRFTGEAPFVSGWGIVDVLQVSARDGDSVVNAFLDARPAPGIRVEPLRLVAAQATATVRLWFDDHFVPAERVLGVVPHSAVLAAQAGAARLNGAMPLGIAGRCTRLIADAGRPEVAERLEADRDAVRDGLDQAFATGADIAPARAAAAELALRAAGALVTAAGSSALLLGEHGQRLVREATFTLVAASRPPIKDGILALLAGGAR</sequence>
<dbReference type="InterPro" id="IPR009100">
    <property type="entry name" value="AcylCoA_DH/oxidase_NM_dom_sf"/>
</dbReference>
<dbReference type="Gene3D" id="1.10.540.10">
    <property type="entry name" value="Acyl-CoA dehydrogenase/oxidase, N-terminal domain"/>
    <property type="match status" value="1"/>
</dbReference>
<proteinExistence type="predicted"/>
<evidence type="ECO:0000313" key="3">
    <source>
        <dbReference type="Proteomes" id="UP001500483"/>
    </source>
</evidence>
<reference evidence="3" key="1">
    <citation type="journal article" date="2019" name="Int. J. Syst. Evol. Microbiol.">
        <title>The Global Catalogue of Microorganisms (GCM) 10K type strain sequencing project: providing services to taxonomists for standard genome sequencing and annotation.</title>
        <authorList>
            <consortium name="The Broad Institute Genomics Platform"/>
            <consortium name="The Broad Institute Genome Sequencing Center for Infectious Disease"/>
            <person name="Wu L."/>
            <person name="Ma J."/>
        </authorList>
    </citation>
    <scope>NUCLEOTIDE SEQUENCE [LARGE SCALE GENOMIC DNA]</scope>
    <source>
        <strain evidence="3">JCM 9687</strain>
    </source>
</reference>
<dbReference type="Pfam" id="PF02771">
    <property type="entry name" value="Acyl-CoA_dh_N"/>
    <property type="match status" value="1"/>
</dbReference>
<dbReference type="Gene3D" id="2.40.110.10">
    <property type="entry name" value="Butyryl-CoA Dehydrogenase, subunit A, domain 2"/>
    <property type="match status" value="1"/>
</dbReference>
<evidence type="ECO:0000313" key="2">
    <source>
        <dbReference type="EMBL" id="GAA3357271.1"/>
    </source>
</evidence>
<dbReference type="InterPro" id="IPR037069">
    <property type="entry name" value="AcylCoA_DH/ox_N_sf"/>
</dbReference>
<comment type="caution">
    <text evidence="2">The sequence shown here is derived from an EMBL/GenBank/DDBJ whole genome shotgun (WGS) entry which is preliminary data.</text>
</comment>
<organism evidence="2 3">
    <name type="scientific">Saccharopolyspora gregorii</name>
    <dbReference type="NCBI Taxonomy" id="33914"/>
    <lineage>
        <taxon>Bacteria</taxon>
        <taxon>Bacillati</taxon>
        <taxon>Actinomycetota</taxon>
        <taxon>Actinomycetes</taxon>
        <taxon>Pseudonocardiales</taxon>
        <taxon>Pseudonocardiaceae</taxon>
        <taxon>Saccharopolyspora</taxon>
    </lineage>
</organism>
<dbReference type="EMBL" id="BAAAYK010000038">
    <property type="protein sequence ID" value="GAA3357271.1"/>
    <property type="molecule type" value="Genomic_DNA"/>
</dbReference>
<accession>A0ABP6RQ82</accession>
<name>A0ABP6RQ82_9PSEU</name>
<dbReference type="PANTHER" id="PTHR43884">
    <property type="entry name" value="ACYL-COA DEHYDROGENASE"/>
    <property type="match status" value="1"/>
</dbReference>
<dbReference type="InterPro" id="IPR013786">
    <property type="entry name" value="AcylCoA_DH/ox_N"/>
</dbReference>
<feature type="domain" description="Acyl-CoA dehydrogenase/oxidase N-terminal" evidence="1">
    <location>
        <begin position="6"/>
        <end position="107"/>
    </location>
</feature>
<dbReference type="InterPro" id="IPR046373">
    <property type="entry name" value="Acyl-CoA_Oxase/DH_mid-dom_sf"/>
</dbReference>
<dbReference type="Proteomes" id="UP001500483">
    <property type="component" value="Unassembled WGS sequence"/>
</dbReference>
<dbReference type="RefSeq" id="WP_344926323.1">
    <property type="nucleotide sequence ID" value="NZ_BAAAYK010000038.1"/>
</dbReference>
<keyword evidence="3" id="KW-1185">Reference proteome</keyword>
<gene>
    <name evidence="2" type="ORF">GCM10020366_24600</name>
</gene>
<evidence type="ECO:0000259" key="1">
    <source>
        <dbReference type="Pfam" id="PF02771"/>
    </source>
</evidence>
<dbReference type="SUPFAM" id="SSF56645">
    <property type="entry name" value="Acyl-CoA dehydrogenase NM domain-like"/>
    <property type="match status" value="1"/>
</dbReference>
<dbReference type="PANTHER" id="PTHR43884:SF12">
    <property type="entry name" value="ISOVALERYL-COA DEHYDROGENASE, MITOCHONDRIAL-RELATED"/>
    <property type="match status" value="1"/>
</dbReference>